<protein>
    <submittedName>
        <fullName evidence="3">Piso0_004759 protein</fullName>
    </submittedName>
</protein>
<keyword evidence="2" id="KW-0732">Signal</keyword>
<feature type="compositionally biased region" description="Polar residues" evidence="1">
    <location>
        <begin position="112"/>
        <end position="122"/>
    </location>
</feature>
<dbReference type="Proteomes" id="UP000005222">
    <property type="component" value="Chromosome N"/>
</dbReference>
<reference evidence="3 4" key="1">
    <citation type="journal article" date="2012" name="G3 (Bethesda)">
        <title>Pichia sorbitophila, an interspecies yeast hybrid reveals early steps of genome resolution following polyploidization.</title>
        <authorList>
            <person name="Leh Louis V."/>
            <person name="Despons L."/>
            <person name="Friedrich A."/>
            <person name="Martin T."/>
            <person name="Durrens P."/>
            <person name="Casaregola S."/>
            <person name="Neuveglise C."/>
            <person name="Fairhead C."/>
            <person name="Marck C."/>
            <person name="Cruz J.A."/>
            <person name="Straub M.L."/>
            <person name="Kugler V."/>
            <person name="Sacerdot C."/>
            <person name="Uzunov Z."/>
            <person name="Thierry A."/>
            <person name="Weiss S."/>
            <person name="Bleykasten C."/>
            <person name="De Montigny J."/>
            <person name="Jacques N."/>
            <person name="Jung P."/>
            <person name="Lemaire M."/>
            <person name="Mallet S."/>
            <person name="Morel G."/>
            <person name="Richard G.F."/>
            <person name="Sarkar A."/>
            <person name="Savel G."/>
            <person name="Schacherer J."/>
            <person name="Seret M.L."/>
            <person name="Talla E."/>
            <person name="Samson G."/>
            <person name="Jubin C."/>
            <person name="Poulain J."/>
            <person name="Vacherie B."/>
            <person name="Barbe V."/>
            <person name="Pelletier E."/>
            <person name="Sherman D.J."/>
            <person name="Westhof E."/>
            <person name="Weissenbach J."/>
            <person name="Baret P.V."/>
            <person name="Wincker P."/>
            <person name="Gaillardin C."/>
            <person name="Dujon B."/>
            <person name="Souciet J.L."/>
        </authorList>
    </citation>
    <scope>NUCLEOTIDE SEQUENCE [LARGE SCALE GENOMIC DNA]</scope>
    <source>
        <strain evidence="4">ATCC MYA-4447 / BCRC 22081 / CBS 7064 / NBRC 10061 / NRRL Y-12695</strain>
    </source>
</reference>
<evidence type="ECO:0000256" key="2">
    <source>
        <dbReference type="SAM" id="SignalP"/>
    </source>
</evidence>
<feature type="chain" id="PRO_5003518511" evidence="2">
    <location>
        <begin position="31"/>
        <end position="197"/>
    </location>
</feature>
<dbReference type="HOGENOM" id="CLU_1384610_0_0_1"/>
<organism evidence="3 4">
    <name type="scientific">Pichia sorbitophila (strain ATCC MYA-4447 / BCRC 22081 / CBS 7064 / NBRC 10061 / NRRL Y-12695)</name>
    <name type="common">Hybrid yeast</name>
    <dbReference type="NCBI Taxonomy" id="559304"/>
    <lineage>
        <taxon>Eukaryota</taxon>
        <taxon>Fungi</taxon>
        <taxon>Dikarya</taxon>
        <taxon>Ascomycota</taxon>
        <taxon>Saccharomycotina</taxon>
        <taxon>Pichiomycetes</taxon>
        <taxon>Debaryomycetaceae</taxon>
        <taxon>Millerozyma</taxon>
    </lineage>
</organism>
<accession>G8Y0C3</accession>
<name>G8Y0C3_PICSO</name>
<sequence length="197" mass="21221">MTAIIKNTIILLSLLHGLIAIPSAINETEAKSLGFSEGMIAAARNGFTIFNSGAFDESYARSFKGDSKYQGTRCVAYNPEAGKHFIYDMYTGEKVKEIERSNPGSGHRIENKSNNSGAQSSLADNQCLNSKLGNPNSGMCDYSGCGISGSDNCTSEYYDCCTNSLQDYNGRQECSQAVCKKTDSLLLNYKDGGCCQG</sequence>
<dbReference type="EMBL" id="FO082046">
    <property type="protein sequence ID" value="CCE86276.1"/>
    <property type="molecule type" value="Genomic_DNA"/>
</dbReference>
<gene>
    <name evidence="3" type="primary">Piso0_004759</name>
    <name evidence="3" type="ORF">GNLVRS01_PISO0N00519g</name>
</gene>
<dbReference type="InParanoid" id="G8Y0C3"/>
<feature type="region of interest" description="Disordered" evidence="1">
    <location>
        <begin position="99"/>
        <end position="122"/>
    </location>
</feature>
<evidence type="ECO:0000256" key="1">
    <source>
        <dbReference type="SAM" id="MobiDB-lite"/>
    </source>
</evidence>
<keyword evidence="4" id="KW-1185">Reference proteome</keyword>
<feature type="signal peptide" evidence="2">
    <location>
        <begin position="1"/>
        <end position="30"/>
    </location>
</feature>
<evidence type="ECO:0000313" key="3">
    <source>
        <dbReference type="EMBL" id="CCE86276.1"/>
    </source>
</evidence>
<proteinExistence type="predicted"/>
<dbReference type="AlphaFoldDB" id="G8Y0C3"/>
<evidence type="ECO:0000313" key="4">
    <source>
        <dbReference type="Proteomes" id="UP000005222"/>
    </source>
</evidence>